<evidence type="ECO:0000313" key="4">
    <source>
        <dbReference type="Proteomes" id="UP000285146"/>
    </source>
</evidence>
<name>A0A423X7E0_9PEZI</name>
<dbReference type="GO" id="GO:0008168">
    <property type="term" value="F:methyltransferase activity"/>
    <property type="evidence" value="ECO:0007669"/>
    <property type="project" value="TreeGrafter"/>
</dbReference>
<proteinExistence type="inferred from homology"/>
<evidence type="ECO:0000256" key="1">
    <source>
        <dbReference type="ARBA" id="ARBA00038158"/>
    </source>
</evidence>
<keyword evidence="4" id="KW-1185">Reference proteome</keyword>
<dbReference type="PANTHER" id="PTHR43591">
    <property type="entry name" value="METHYLTRANSFERASE"/>
    <property type="match status" value="1"/>
</dbReference>
<protein>
    <recommendedName>
        <fullName evidence="5">Methyltransferase domain-containing protein</fullName>
    </recommendedName>
</protein>
<sequence length="309" mass="34836">MGGPSTATGQSTDLFTPLHRARADSVTGMADKAHRLWRLAMGGKLAWAPLEGVRLGRALDIGAGTGAWVEDFATEHYPNTIVCGSDLSNIQPACIMANSRYVVEDSEEEWNHDRPFDYIHLRLIYKAMVKRAFDHLRPGGWVEYQEFKLEVLGVDDYSKAALRDDPTAYQGWMDLMKEGGLKLGRDIDVAPKLKDWLIEAGFVDVVEKRILVPISPWSSDPLEQELGRLHQENLYTAVAAGIKLFHAVGMTQNDVQQYIFDYRNNLRDPDLKIYHPWVVVYGRKPTPDEVGIVQSQPESDIQPKDEEAE</sequence>
<accession>A0A423X7E0</accession>
<comment type="caution">
    <text evidence="3">The sequence shown here is derived from an EMBL/GenBank/DDBJ whole genome shotgun (WGS) entry which is preliminary data.</text>
</comment>
<reference evidence="3 4" key="1">
    <citation type="submission" date="2015-09" db="EMBL/GenBank/DDBJ databases">
        <title>Host preference determinants of Valsa canker pathogens revealed by comparative genomics.</title>
        <authorList>
            <person name="Yin Z."/>
            <person name="Huang L."/>
        </authorList>
    </citation>
    <scope>NUCLEOTIDE SEQUENCE [LARGE SCALE GENOMIC DNA]</scope>
    <source>
        <strain evidence="3 4">SXYLt</strain>
    </source>
</reference>
<dbReference type="SUPFAM" id="SSF53335">
    <property type="entry name" value="S-adenosyl-L-methionine-dependent methyltransferases"/>
    <property type="match status" value="1"/>
</dbReference>
<dbReference type="STRING" id="1230097.A0A423X7E0"/>
<dbReference type="Gene3D" id="3.40.50.150">
    <property type="entry name" value="Vaccinia Virus protein VP39"/>
    <property type="match status" value="1"/>
</dbReference>
<gene>
    <name evidence="3" type="ORF">VPNG_04968</name>
</gene>
<dbReference type="EMBL" id="LKEB01000025">
    <property type="protein sequence ID" value="ROW11859.1"/>
    <property type="molecule type" value="Genomic_DNA"/>
</dbReference>
<evidence type="ECO:0000256" key="2">
    <source>
        <dbReference type="SAM" id="MobiDB-lite"/>
    </source>
</evidence>
<dbReference type="CDD" id="cd02440">
    <property type="entry name" value="AdoMet_MTases"/>
    <property type="match status" value="1"/>
</dbReference>
<dbReference type="OrthoDB" id="2013972at2759"/>
<dbReference type="AlphaFoldDB" id="A0A423X7E0"/>
<dbReference type="PANTHER" id="PTHR43591:SF10">
    <property type="entry name" value="ABC TRANSMEMBRANE TYPE-1 DOMAIN-CONTAINING PROTEIN-RELATED"/>
    <property type="match status" value="1"/>
</dbReference>
<comment type="similarity">
    <text evidence="1">Belongs to the methyltransferase superfamily. LaeA methyltransferase family.</text>
</comment>
<dbReference type="InterPro" id="IPR029063">
    <property type="entry name" value="SAM-dependent_MTases_sf"/>
</dbReference>
<evidence type="ECO:0008006" key="5">
    <source>
        <dbReference type="Google" id="ProtNLM"/>
    </source>
</evidence>
<organism evidence="3 4">
    <name type="scientific">Cytospora leucostoma</name>
    <dbReference type="NCBI Taxonomy" id="1230097"/>
    <lineage>
        <taxon>Eukaryota</taxon>
        <taxon>Fungi</taxon>
        <taxon>Dikarya</taxon>
        <taxon>Ascomycota</taxon>
        <taxon>Pezizomycotina</taxon>
        <taxon>Sordariomycetes</taxon>
        <taxon>Sordariomycetidae</taxon>
        <taxon>Diaporthales</taxon>
        <taxon>Cytosporaceae</taxon>
        <taxon>Cytospora</taxon>
    </lineage>
</organism>
<feature type="region of interest" description="Disordered" evidence="2">
    <location>
        <begin position="288"/>
        <end position="309"/>
    </location>
</feature>
<evidence type="ECO:0000313" key="3">
    <source>
        <dbReference type="EMBL" id="ROW11859.1"/>
    </source>
</evidence>
<dbReference type="Proteomes" id="UP000285146">
    <property type="component" value="Unassembled WGS sequence"/>
</dbReference>
<dbReference type="InParanoid" id="A0A423X7E0"/>
<dbReference type="Pfam" id="PF13489">
    <property type="entry name" value="Methyltransf_23"/>
    <property type="match status" value="1"/>
</dbReference>